<organism evidence="1 2">
    <name type="scientific">Rhodonia placenta</name>
    <dbReference type="NCBI Taxonomy" id="104341"/>
    <lineage>
        <taxon>Eukaryota</taxon>
        <taxon>Fungi</taxon>
        <taxon>Dikarya</taxon>
        <taxon>Basidiomycota</taxon>
        <taxon>Agaricomycotina</taxon>
        <taxon>Agaricomycetes</taxon>
        <taxon>Polyporales</taxon>
        <taxon>Adustoporiaceae</taxon>
        <taxon>Rhodonia</taxon>
    </lineage>
</organism>
<accession>A0A8H7P6T4</accession>
<name>A0A8H7P6T4_9APHY</name>
<dbReference type="EMBL" id="JADOXO010000034">
    <property type="protein sequence ID" value="KAF9818042.1"/>
    <property type="molecule type" value="Genomic_DNA"/>
</dbReference>
<dbReference type="Proteomes" id="UP000639403">
    <property type="component" value="Unassembled WGS sequence"/>
</dbReference>
<evidence type="ECO:0000313" key="1">
    <source>
        <dbReference type="EMBL" id="KAF9818042.1"/>
    </source>
</evidence>
<reference evidence="1" key="1">
    <citation type="submission" date="2020-11" db="EMBL/GenBank/DDBJ databases">
        <authorList>
            <person name="Koelle M."/>
            <person name="Horta M.A.C."/>
            <person name="Nowrousian M."/>
            <person name="Ohm R.A."/>
            <person name="Benz P."/>
            <person name="Pilgard A."/>
        </authorList>
    </citation>
    <scope>NUCLEOTIDE SEQUENCE</scope>
    <source>
        <strain evidence="1">FPRL280</strain>
    </source>
</reference>
<gene>
    <name evidence="1" type="ORF">IEO21_03003</name>
</gene>
<dbReference type="AlphaFoldDB" id="A0A8H7P6T4"/>
<evidence type="ECO:0000313" key="2">
    <source>
        <dbReference type="Proteomes" id="UP000639403"/>
    </source>
</evidence>
<comment type="caution">
    <text evidence="1">The sequence shown here is derived from an EMBL/GenBank/DDBJ whole genome shotgun (WGS) entry which is preliminary data.</text>
</comment>
<reference evidence="1" key="2">
    <citation type="journal article" name="Front. Microbiol.">
        <title>Degradative Capacity of Two Strains of Rhodonia placenta: From Phenotype to Genotype.</title>
        <authorList>
            <person name="Kolle M."/>
            <person name="Horta M.A.C."/>
            <person name="Nowrousian M."/>
            <person name="Ohm R.A."/>
            <person name="Benz J.P."/>
            <person name="Pilgard A."/>
        </authorList>
    </citation>
    <scope>NUCLEOTIDE SEQUENCE</scope>
    <source>
        <strain evidence="1">FPRL280</strain>
    </source>
</reference>
<protein>
    <submittedName>
        <fullName evidence="1">Uncharacterized protein</fullName>
    </submittedName>
</protein>
<sequence length="91" mass="11090">MLKETVAASRLKLFYYRDDHQVMHSEVLKEWEDLATRHLPLFLFTSHEGTFEDFIRTNTLAEIVVWRERLRRSNSNLQELVRLQSEVEPWW</sequence>
<proteinExistence type="predicted"/>